<dbReference type="EMBL" id="LJEY02000175">
    <property type="protein sequence ID" value="OEH13869.1"/>
    <property type="molecule type" value="Genomic_DNA"/>
</dbReference>
<name>A0AAQ0XUI6_ENTAS</name>
<dbReference type="Proteomes" id="UP000050495">
    <property type="component" value="Unassembled WGS sequence"/>
</dbReference>
<evidence type="ECO:0000313" key="2">
    <source>
        <dbReference type="EMBL" id="OEH13869.1"/>
    </source>
</evidence>
<accession>A0AAQ0XUI6</accession>
<reference evidence="2 3" key="1">
    <citation type="submission" date="2016-04" db="EMBL/GenBank/DDBJ databases">
        <authorList>
            <person name="Osei Sekyere J."/>
            <person name="Sivertsen A."/>
            <person name="Pedersen A.T."/>
            <person name="Sundsfjord A."/>
        </authorList>
    </citation>
    <scope>NUCLEOTIDE SEQUENCE [LARGE SCALE GENOMIC DNA]</scope>
    <source>
        <strain evidence="2 3">ST435:939705067</strain>
    </source>
</reference>
<protein>
    <submittedName>
        <fullName evidence="2">Uncharacterized protein</fullName>
    </submittedName>
</protein>
<dbReference type="RefSeq" id="WP_045356892.1">
    <property type="nucleotide sequence ID" value="NZ_BLWZ01000008.1"/>
</dbReference>
<proteinExistence type="predicted"/>
<evidence type="ECO:0000313" key="4">
    <source>
        <dbReference type="Proteomes" id="UP001175344"/>
    </source>
</evidence>
<evidence type="ECO:0000313" key="1">
    <source>
        <dbReference type="EMBL" id="MEC5729002.1"/>
    </source>
</evidence>
<reference evidence="1" key="3">
    <citation type="journal article" date="2023" name="Nat. Commun.">
        <title>Genomic dissection of endemic carbapenem resistance reveals metallo-beta-lactamase dissemination through clonal, plasmid and integron transfer.</title>
        <authorList>
            <person name="Macesic N."/>
            <person name="Hawkey J."/>
            <person name="Vezina B."/>
            <person name="Wisniewski J.A."/>
            <person name="Cottingham H."/>
            <person name="Blakeway L.V."/>
            <person name="Harshegyi T."/>
            <person name="Pragastis K."/>
            <person name="Badoordeen G.Z."/>
            <person name="Dennison A."/>
            <person name="Spelman D.W."/>
            <person name="Jenney A.W.J."/>
            <person name="Peleg A.Y."/>
        </authorList>
    </citation>
    <scope>NUCLEOTIDE SEQUENCE</scope>
    <source>
        <strain evidence="1">CPO239</strain>
    </source>
</reference>
<sequence length="166" mass="18402">MATIPTLTYLPSDENVILQRISRPLPADADLFVVADNCAALVSVLVETDDVARRTALCERLLQALRRLRELCDVDLPPYLIEQLIMGEKTNSCVPDCWQDTLTQVDYVLALTQAVMGGTLPAHVAKELTGLLHDMVWLLAEFVKEPRIILRIKGLAWRGGSAPLKP</sequence>
<keyword evidence="4" id="KW-1185">Reference proteome</keyword>
<evidence type="ECO:0000313" key="3">
    <source>
        <dbReference type="Proteomes" id="UP000050495"/>
    </source>
</evidence>
<comment type="caution">
    <text evidence="2">The sequence shown here is derived from an EMBL/GenBank/DDBJ whole genome shotgun (WGS) entry which is preliminary data.</text>
</comment>
<dbReference type="AlphaFoldDB" id="A0AAQ0XUI6"/>
<dbReference type="EMBL" id="JARTQQ020000001">
    <property type="protein sequence ID" value="MEC5729002.1"/>
    <property type="molecule type" value="Genomic_DNA"/>
</dbReference>
<reference evidence="2" key="2">
    <citation type="journal article" date="2017" name="PLoS ONE">
        <title>Genomic and phenotypic characterisation of fluoroquinolone resistance mechanisms in Enterobacteriaceae in Durban, South Africa.</title>
        <authorList>
            <person name="Osei Sekyere J."/>
            <person name="Amoako D.G."/>
        </authorList>
    </citation>
    <scope>NUCLEOTIDE SEQUENCE</scope>
    <source>
        <strain evidence="2">ST435:939705067</strain>
    </source>
</reference>
<dbReference type="Proteomes" id="UP001175344">
    <property type="component" value="Unassembled WGS sequence"/>
</dbReference>
<organism evidence="2 3">
    <name type="scientific">Enterobacter asburiae</name>
    <dbReference type="NCBI Taxonomy" id="61645"/>
    <lineage>
        <taxon>Bacteria</taxon>
        <taxon>Pseudomonadati</taxon>
        <taxon>Pseudomonadota</taxon>
        <taxon>Gammaproteobacteria</taxon>
        <taxon>Enterobacterales</taxon>
        <taxon>Enterobacteriaceae</taxon>
        <taxon>Enterobacter</taxon>
        <taxon>Enterobacter cloacae complex</taxon>
    </lineage>
</organism>
<gene>
    <name evidence="2" type="ORF">AN696_0202790</name>
    <name evidence="1" type="ORF">QAA55_011350</name>
</gene>
<reference evidence="1" key="4">
    <citation type="submission" date="2024-01" db="EMBL/GenBank/DDBJ databases">
        <authorList>
            <person name="Macesic N."/>
        </authorList>
    </citation>
    <scope>NUCLEOTIDE SEQUENCE</scope>
    <source>
        <strain evidence="1">CPO239</strain>
    </source>
</reference>